<dbReference type="PANTHER" id="PTHR19847">
    <property type="entry name" value="DDB1- AND CUL4-ASSOCIATED FACTOR 11"/>
    <property type="match status" value="1"/>
</dbReference>
<protein>
    <submittedName>
        <fullName evidence="4">WD40-repeat-containing domain protein</fullName>
    </submittedName>
</protein>
<keyword evidence="2" id="KW-0677">Repeat</keyword>
<dbReference type="Gene3D" id="2.130.10.10">
    <property type="entry name" value="YVTN repeat-like/Quinoprotein amine dehydrogenase"/>
    <property type="match status" value="2"/>
</dbReference>
<dbReference type="Proteomes" id="UP000815325">
    <property type="component" value="Unassembled WGS sequence"/>
</dbReference>
<dbReference type="PROSITE" id="PS50082">
    <property type="entry name" value="WD_REPEATS_2"/>
    <property type="match status" value="3"/>
</dbReference>
<dbReference type="PANTHER" id="PTHR19847:SF7">
    <property type="entry name" value="DDB1- AND CUL4-ASSOCIATED FACTOR 11"/>
    <property type="match status" value="1"/>
</dbReference>
<dbReference type="SMART" id="SM00320">
    <property type="entry name" value="WD40"/>
    <property type="match status" value="5"/>
</dbReference>
<feature type="repeat" description="WD" evidence="3">
    <location>
        <begin position="134"/>
        <end position="167"/>
    </location>
</feature>
<sequence>MQLDCCCLLFVLQDQRVRLYDVERDWELRKDVRARGIRWTITDTCLSPDQRFLLYSSISPTVHLLALGASWDVVESLANVTEVHESLDFDPDGHERFGIWSLAWSGDGREIIAGTNNESVYIYDVATSTINAKVTGHRDDVNAVTYLDSTPNLILSGSDDSMIKLWDRRLVSNEPGSRNKAVGTMVGHTEGITHLNSRGDGRYFISNSKDQCIKLWDTRKSLRSERETAALPRESIPQFNWDYRWMAYPARGYDVRHPHDASVMTYRGHQVHQTLIRAYFSPSHTTGQRFIYAGSADCCVYLWDVVTGKMLHRLRHHRSLVRDVGWHPYEPMIGSVSWDGTAMVWGPPNFTGPKSKPV</sequence>
<gene>
    <name evidence="4" type="ORF">DUNSADRAFT_18602</name>
</gene>
<evidence type="ECO:0000313" key="5">
    <source>
        <dbReference type="Proteomes" id="UP000815325"/>
    </source>
</evidence>
<organism evidence="4 5">
    <name type="scientific">Dunaliella salina</name>
    <name type="common">Green alga</name>
    <name type="synonym">Protococcus salinus</name>
    <dbReference type="NCBI Taxonomy" id="3046"/>
    <lineage>
        <taxon>Eukaryota</taxon>
        <taxon>Viridiplantae</taxon>
        <taxon>Chlorophyta</taxon>
        <taxon>core chlorophytes</taxon>
        <taxon>Chlorophyceae</taxon>
        <taxon>CS clade</taxon>
        <taxon>Chlamydomonadales</taxon>
        <taxon>Dunaliellaceae</taxon>
        <taxon>Dunaliella</taxon>
    </lineage>
</organism>
<dbReference type="InterPro" id="IPR015943">
    <property type="entry name" value="WD40/YVTN_repeat-like_dom_sf"/>
</dbReference>
<feature type="repeat" description="WD" evidence="3">
    <location>
        <begin position="185"/>
        <end position="226"/>
    </location>
</feature>
<reference evidence="4" key="1">
    <citation type="submission" date="2017-08" db="EMBL/GenBank/DDBJ databases">
        <authorList>
            <person name="Polle J.E."/>
            <person name="Barry K."/>
            <person name="Cushman J."/>
            <person name="Schmutz J."/>
            <person name="Tran D."/>
            <person name="Hathwaick L.T."/>
            <person name="Yim W.C."/>
            <person name="Jenkins J."/>
            <person name="Mckie-Krisberg Z.M."/>
            <person name="Prochnik S."/>
            <person name="Lindquist E."/>
            <person name="Dockter R.B."/>
            <person name="Adam C."/>
            <person name="Molina H."/>
            <person name="Bunkerborg J."/>
            <person name="Jin E."/>
            <person name="Buchheim M."/>
            <person name="Magnuson J."/>
        </authorList>
    </citation>
    <scope>NUCLEOTIDE SEQUENCE</scope>
    <source>
        <strain evidence="4">CCAP 19/18</strain>
    </source>
</reference>
<evidence type="ECO:0000256" key="2">
    <source>
        <dbReference type="ARBA" id="ARBA00022737"/>
    </source>
</evidence>
<comment type="caution">
    <text evidence="4">The sequence shown here is derived from an EMBL/GenBank/DDBJ whole genome shotgun (WGS) entry which is preliminary data.</text>
</comment>
<dbReference type="Pfam" id="PF00400">
    <property type="entry name" value="WD40"/>
    <property type="match status" value="5"/>
</dbReference>
<evidence type="ECO:0000256" key="3">
    <source>
        <dbReference type="PROSITE-ProRule" id="PRU00221"/>
    </source>
</evidence>
<accession>A0ABQ7FZU5</accession>
<proteinExistence type="predicted"/>
<keyword evidence="1 3" id="KW-0853">WD repeat</keyword>
<dbReference type="InterPro" id="IPR001680">
    <property type="entry name" value="WD40_rpt"/>
</dbReference>
<feature type="repeat" description="WD" evidence="3">
    <location>
        <begin position="314"/>
        <end position="345"/>
    </location>
</feature>
<dbReference type="EMBL" id="MU070408">
    <property type="protein sequence ID" value="KAF5827872.1"/>
    <property type="molecule type" value="Genomic_DNA"/>
</dbReference>
<keyword evidence="5" id="KW-1185">Reference proteome</keyword>
<dbReference type="PROSITE" id="PS50294">
    <property type="entry name" value="WD_REPEATS_REGION"/>
    <property type="match status" value="2"/>
</dbReference>
<dbReference type="InterPro" id="IPR020472">
    <property type="entry name" value="WD40_PAC1"/>
</dbReference>
<dbReference type="SUPFAM" id="SSF50978">
    <property type="entry name" value="WD40 repeat-like"/>
    <property type="match status" value="1"/>
</dbReference>
<dbReference type="InterPro" id="IPR036322">
    <property type="entry name" value="WD40_repeat_dom_sf"/>
</dbReference>
<dbReference type="PRINTS" id="PR00320">
    <property type="entry name" value="GPROTEINBRPT"/>
</dbReference>
<evidence type="ECO:0000313" key="4">
    <source>
        <dbReference type="EMBL" id="KAF5827872.1"/>
    </source>
</evidence>
<dbReference type="InterPro" id="IPR051859">
    <property type="entry name" value="DCAF"/>
</dbReference>
<name>A0ABQ7FZU5_DUNSA</name>
<evidence type="ECO:0000256" key="1">
    <source>
        <dbReference type="ARBA" id="ARBA00022574"/>
    </source>
</evidence>